<dbReference type="Gene3D" id="3.60.40.10">
    <property type="entry name" value="PPM-type phosphatase domain"/>
    <property type="match status" value="2"/>
</dbReference>
<evidence type="ECO:0000259" key="4">
    <source>
        <dbReference type="PROSITE" id="PS51746"/>
    </source>
</evidence>
<feature type="compositionally biased region" description="Pro residues" evidence="3">
    <location>
        <begin position="59"/>
        <end position="69"/>
    </location>
</feature>
<dbReference type="EC" id="3.1.3.16" evidence="1"/>
<comment type="cofactor">
    <cofactor evidence="1">
        <name>Mg(2+)</name>
        <dbReference type="ChEBI" id="CHEBI:18420"/>
    </cofactor>
</comment>
<comment type="caution">
    <text evidence="5">The sequence shown here is derived from an EMBL/GenBank/DDBJ whole genome shotgun (WGS) entry which is preliminary data.</text>
</comment>
<dbReference type="GO" id="GO:0046872">
    <property type="term" value="F:metal ion binding"/>
    <property type="evidence" value="ECO:0007669"/>
    <property type="project" value="UniProtKB-UniRule"/>
</dbReference>
<evidence type="ECO:0000256" key="1">
    <source>
        <dbReference type="RuleBase" id="RU366020"/>
    </source>
</evidence>
<keyword evidence="1" id="KW-0904">Protein phosphatase</keyword>
<reference evidence="5" key="1">
    <citation type="submission" date="2020-11" db="EMBL/GenBank/DDBJ databases">
        <authorList>
            <consortium name="DOE Joint Genome Institute"/>
            <person name="Ahrendt S."/>
            <person name="Riley R."/>
            <person name="Andreopoulos W."/>
            <person name="Labutti K."/>
            <person name="Pangilinan J."/>
            <person name="Ruiz-Duenas F.J."/>
            <person name="Barrasa J.M."/>
            <person name="Sanchez-Garcia M."/>
            <person name="Camarero S."/>
            <person name="Miyauchi S."/>
            <person name="Serrano A."/>
            <person name="Linde D."/>
            <person name="Babiker R."/>
            <person name="Drula E."/>
            <person name="Ayuso-Fernandez I."/>
            <person name="Pacheco R."/>
            <person name="Padilla G."/>
            <person name="Ferreira P."/>
            <person name="Barriuso J."/>
            <person name="Kellner H."/>
            <person name="Castanera R."/>
            <person name="Alfaro M."/>
            <person name="Ramirez L."/>
            <person name="Pisabarro A.G."/>
            <person name="Kuo A."/>
            <person name="Tritt A."/>
            <person name="Lipzen A."/>
            <person name="He G."/>
            <person name="Yan M."/>
            <person name="Ng V."/>
            <person name="Cullen D."/>
            <person name="Martin F."/>
            <person name="Rosso M.-N."/>
            <person name="Henrissat B."/>
            <person name="Hibbett D."/>
            <person name="Martinez A.T."/>
            <person name="Grigoriev I.V."/>
        </authorList>
    </citation>
    <scope>NUCLEOTIDE SEQUENCE</scope>
    <source>
        <strain evidence="5">CBS 247.69</strain>
    </source>
</reference>
<comment type="catalytic activity">
    <reaction evidence="1">
        <text>O-phospho-L-seryl-[protein] + H2O = L-seryl-[protein] + phosphate</text>
        <dbReference type="Rhea" id="RHEA:20629"/>
        <dbReference type="Rhea" id="RHEA-COMP:9863"/>
        <dbReference type="Rhea" id="RHEA-COMP:11604"/>
        <dbReference type="ChEBI" id="CHEBI:15377"/>
        <dbReference type="ChEBI" id="CHEBI:29999"/>
        <dbReference type="ChEBI" id="CHEBI:43474"/>
        <dbReference type="ChEBI" id="CHEBI:83421"/>
        <dbReference type="EC" id="3.1.3.16"/>
    </reaction>
</comment>
<feature type="region of interest" description="Disordered" evidence="3">
    <location>
        <begin position="93"/>
        <end position="114"/>
    </location>
</feature>
<feature type="region of interest" description="Disordered" evidence="3">
    <location>
        <begin position="420"/>
        <end position="445"/>
    </location>
</feature>
<evidence type="ECO:0000256" key="3">
    <source>
        <dbReference type="SAM" id="MobiDB-lite"/>
    </source>
</evidence>
<proteinExistence type="inferred from homology"/>
<dbReference type="PANTHER" id="PTHR12320:SF84">
    <property type="entry name" value="PROTEIN PHOSPHATASE"/>
    <property type="match status" value="1"/>
</dbReference>
<keyword evidence="1" id="KW-0378">Hydrolase</keyword>
<feature type="region of interest" description="Disordered" evidence="3">
    <location>
        <begin position="301"/>
        <end position="327"/>
    </location>
</feature>
<sequence length="632" mass="68315">MKTLHPRIVYAVRASHSSSLLTTSSPSTAPHSPSSSSRIPPKPKQQQQHNSPNPLALTPAPPPSHPPPSHLQSLALSLPYSPPIVPGFSNSLIFPQSSSAKESDTAQRRTRRKRLSRTPYTLEVGAYGIPKKHSPVVQSLPDLDLAVPIGEDAYFVRQDAVGVADGIGGWARARAGRPTVALDNVGMGVGVSPSAMFATRMMHCVSDELKIKRQGGLSHPQLLSHDPPTQEDDFAADPLDSQSNLEEELESHLEDLEEGIDILQILERAYERTWKGHLHQETGERVVLGGATVMVAALDWADEDKPSQPPEADESREAFRPAPDPEPIPVLKVAQIGDCMGMLVRGDDIVWRSEEMWWDYNTPVQLSPPPLTQLSSPEGKGRPSSPMIESASTLLSPLFPCNPPLKEFYNQAAPTNLPFHASQMRNRPSPSPSFPRTASPPNHTSPIVDIITPSMTARVTTLPVQADDILVLASDGLGDNLWDEEVLDEVLRFKGRSMGATANLPSGLPTPPLSPFPSTSVSPSKTPTTVPTISTISPSSIASLLQRHTLAEKLSEALCSRAKRVSERRRDGVGSSWLQSPSVGGAVNEDGDETPFGRRAKEFGKVFRGGKRDDISVVVAVVSPPLVQMSRS</sequence>
<dbReference type="OrthoDB" id="60843at2759"/>
<feature type="domain" description="PPM-type phosphatase" evidence="4">
    <location>
        <begin position="137"/>
        <end position="622"/>
    </location>
</feature>
<dbReference type="InterPro" id="IPR039123">
    <property type="entry name" value="PPTC7"/>
</dbReference>
<feature type="region of interest" description="Disordered" evidence="3">
    <location>
        <begin position="218"/>
        <end position="237"/>
    </location>
</feature>
<organism evidence="5 6">
    <name type="scientific">Collybia nuda</name>
    <dbReference type="NCBI Taxonomy" id="64659"/>
    <lineage>
        <taxon>Eukaryota</taxon>
        <taxon>Fungi</taxon>
        <taxon>Dikarya</taxon>
        <taxon>Basidiomycota</taxon>
        <taxon>Agaricomycotina</taxon>
        <taxon>Agaricomycetes</taxon>
        <taxon>Agaricomycetidae</taxon>
        <taxon>Agaricales</taxon>
        <taxon>Tricholomatineae</taxon>
        <taxon>Clitocybaceae</taxon>
        <taxon>Collybia</taxon>
    </lineage>
</organism>
<dbReference type="PANTHER" id="PTHR12320">
    <property type="entry name" value="PROTEIN PHOSPHATASE 2C"/>
    <property type="match status" value="1"/>
</dbReference>
<keyword evidence="1" id="KW-0464">Manganese</keyword>
<feature type="region of interest" description="Disordered" evidence="3">
    <location>
        <begin position="570"/>
        <end position="597"/>
    </location>
</feature>
<name>A0A9P5XWG3_9AGAR</name>
<keyword evidence="1" id="KW-0479">Metal-binding</keyword>
<dbReference type="GO" id="GO:0004722">
    <property type="term" value="F:protein serine/threonine phosphatase activity"/>
    <property type="evidence" value="ECO:0007669"/>
    <property type="project" value="UniProtKB-EC"/>
</dbReference>
<dbReference type="InterPro" id="IPR001932">
    <property type="entry name" value="PPM-type_phosphatase-like_dom"/>
</dbReference>
<feature type="compositionally biased region" description="Low complexity" evidence="3">
    <location>
        <begin position="15"/>
        <end position="37"/>
    </location>
</feature>
<dbReference type="PROSITE" id="PS51746">
    <property type="entry name" value="PPM_2"/>
    <property type="match status" value="1"/>
</dbReference>
<protein>
    <recommendedName>
        <fullName evidence="1">Protein phosphatase</fullName>
        <ecNumber evidence="1">3.1.3.16</ecNumber>
    </recommendedName>
</protein>
<keyword evidence="1" id="KW-0460">Magnesium</keyword>
<keyword evidence="2" id="KW-0175">Coiled coil</keyword>
<feature type="coiled-coil region" evidence="2">
    <location>
        <begin position="239"/>
        <end position="266"/>
    </location>
</feature>
<dbReference type="AlphaFoldDB" id="A0A9P5XWG3"/>
<comment type="catalytic activity">
    <reaction evidence="1">
        <text>O-phospho-L-threonyl-[protein] + H2O = L-threonyl-[protein] + phosphate</text>
        <dbReference type="Rhea" id="RHEA:47004"/>
        <dbReference type="Rhea" id="RHEA-COMP:11060"/>
        <dbReference type="Rhea" id="RHEA-COMP:11605"/>
        <dbReference type="ChEBI" id="CHEBI:15377"/>
        <dbReference type="ChEBI" id="CHEBI:30013"/>
        <dbReference type="ChEBI" id="CHEBI:43474"/>
        <dbReference type="ChEBI" id="CHEBI:61977"/>
        <dbReference type="EC" id="3.1.3.16"/>
    </reaction>
</comment>
<dbReference type="Proteomes" id="UP000807353">
    <property type="component" value="Unassembled WGS sequence"/>
</dbReference>
<evidence type="ECO:0000313" key="6">
    <source>
        <dbReference type="Proteomes" id="UP000807353"/>
    </source>
</evidence>
<feature type="compositionally biased region" description="Low complexity" evidence="3">
    <location>
        <begin position="516"/>
        <end position="533"/>
    </location>
</feature>
<accession>A0A9P5XWG3</accession>
<feature type="region of interest" description="Disordered" evidence="3">
    <location>
        <begin position="502"/>
        <end position="533"/>
    </location>
</feature>
<comment type="cofactor">
    <cofactor evidence="1">
        <name>Mn(2+)</name>
        <dbReference type="ChEBI" id="CHEBI:29035"/>
    </cofactor>
</comment>
<gene>
    <name evidence="5" type="ORF">BDZ94DRAFT_1271553</name>
</gene>
<feature type="region of interest" description="Disordered" evidence="3">
    <location>
        <begin position="367"/>
        <end position="388"/>
    </location>
</feature>
<evidence type="ECO:0000256" key="2">
    <source>
        <dbReference type="SAM" id="Coils"/>
    </source>
</evidence>
<comment type="similarity">
    <text evidence="1">Belongs to the PP2C family.</text>
</comment>
<dbReference type="InterPro" id="IPR036457">
    <property type="entry name" value="PPM-type-like_dom_sf"/>
</dbReference>
<dbReference type="EMBL" id="MU150350">
    <property type="protein sequence ID" value="KAF9458070.1"/>
    <property type="molecule type" value="Genomic_DNA"/>
</dbReference>
<feature type="region of interest" description="Disordered" evidence="3">
    <location>
        <begin position="15"/>
        <end position="75"/>
    </location>
</feature>
<keyword evidence="6" id="KW-1185">Reference proteome</keyword>
<dbReference type="SUPFAM" id="SSF81606">
    <property type="entry name" value="PP2C-like"/>
    <property type="match status" value="1"/>
</dbReference>
<evidence type="ECO:0000313" key="5">
    <source>
        <dbReference type="EMBL" id="KAF9458070.1"/>
    </source>
</evidence>
<dbReference type="SMART" id="SM00332">
    <property type="entry name" value="PP2Cc"/>
    <property type="match status" value="1"/>
</dbReference>